<feature type="transmembrane region" description="Helical" evidence="1">
    <location>
        <begin position="109"/>
        <end position="129"/>
    </location>
</feature>
<evidence type="ECO:0000313" key="2">
    <source>
        <dbReference type="EMBL" id="KAI7813617.1"/>
    </source>
</evidence>
<gene>
    <name evidence="2" type="ORF">IRJ41_023231</name>
</gene>
<keyword evidence="3" id="KW-1185">Reference proteome</keyword>
<reference evidence="2" key="1">
    <citation type="submission" date="2021-02" db="EMBL/GenBank/DDBJ databases">
        <title>Comparative genomics reveals that relaxation of natural selection precedes convergent phenotypic evolution of cavefish.</title>
        <authorList>
            <person name="Peng Z."/>
        </authorList>
    </citation>
    <scope>NUCLEOTIDE SEQUENCE</scope>
    <source>
        <tissue evidence="2">Muscle</tissue>
    </source>
</reference>
<keyword evidence="1" id="KW-0812">Transmembrane</keyword>
<dbReference type="AlphaFoldDB" id="A0A9W7X2Y1"/>
<dbReference type="EMBL" id="JAFHDT010000002">
    <property type="protein sequence ID" value="KAI7813617.1"/>
    <property type="molecule type" value="Genomic_DNA"/>
</dbReference>
<proteinExistence type="predicted"/>
<keyword evidence="1" id="KW-1133">Transmembrane helix</keyword>
<dbReference type="Proteomes" id="UP001059041">
    <property type="component" value="Linkage Group LG2"/>
</dbReference>
<evidence type="ECO:0000256" key="1">
    <source>
        <dbReference type="SAM" id="Phobius"/>
    </source>
</evidence>
<keyword evidence="1" id="KW-0472">Membrane</keyword>
<feature type="non-terminal residue" evidence="2">
    <location>
        <position position="1"/>
    </location>
</feature>
<name>A0A9W7X2Y1_TRIRA</name>
<dbReference type="Gene3D" id="2.60.40.10">
    <property type="entry name" value="Immunoglobulins"/>
    <property type="match status" value="1"/>
</dbReference>
<evidence type="ECO:0008006" key="4">
    <source>
        <dbReference type="Google" id="ProtNLM"/>
    </source>
</evidence>
<protein>
    <recommendedName>
        <fullName evidence="4">Immunoglobulin subtype domain-containing protein</fullName>
    </recommendedName>
</protein>
<accession>A0A9W7X2Y1</accession>
<sequence>TGHSTSEYVHSLSCNYEPMKNVSDTRIWCKRDAQNENCCTGFAFRPGVSTLEDGEIHVEDDGKSFVVSMSTLTQGEGVYWCGLMDKDKKSIVKLNQKHFYLSLNFFWSILRWIIFILLALMFISINIYINRKYGNEKNTHEVIRMRVME</sequence>
<dbReference type="InterPro" id="IPR013783">
    <property type="entry name" value="Ig-like_fold"/>
</dbReference>
<evidence type="ECO:0000313" key="3">
    <source>
        <dbReference type="Proteomes" id="UP001059041"/>
    </source>
</evidence>
<comment type="caution">
    <text evidence="2">The sequence shown here is derived from an EMBL/GenBank/DDBJ whole genome shotgun (WGS) entry which is preliminary data.</text>
</comment>
<organism evidence="2 3">
    <name type="scientific">Triplophysa rosa</name>
    <name type="common">Cave loach</name>
    <dbReference type="NCBI Taxonomy" id="992332"/>
    <lineage>
        <taxon>Eukaryota</taxon>
        <taxon>Metazoa</taxon>
        <taxon>Chordata</taxon>
        <taxon>Craniata</taxon>
        <taxon>Vertebrata</taxon>
        <taxon>Euteleostomi</taxon>
        <taxon>Actinopterygii</taxon>
        <taxon>Neopterygii</taxon>
        <taxon>Teleostei</taxon>
        <taxon>Ostariophysi</taxon>
        <taxon>Cypriniformes</taxon>
        <taxon>Nemacheilidae</taxon>
        <taxon>Triplophysa</taxon>
    </lineage>
</organism>